<reference evidence="8" key="1">
    <citation type="submission" date="2023-01" db="EMBL/GenBank/DDBJ databases">
        <title>Key to firefly adult light organ development and bioluminescence: homeobox transcription factors regulate luciferase expression and transportation to peroxisome.</title>
        <authorList>
            <person name="Fu X."/>
        </authorList>
    </citation>
    <scope>NUCLEOTIDE SEQUENCE [LARGE SCALE GENOMIC DNA]</scope>
</reference>
<evidence type="ECO:0000256" key="1">
    <source>
        <dbReference type="ARBA" id="ARBA00004141"/>
    </source>
</evidence>
<dbReference type="GO" id="GO:0061668">
    <property type="term" value="P:mitochondrial ribosome assembly"/>
    <property type="evidence" value="ECO:0007669"/>
    <property type="project" value="TreeGrafter"/>
</dbReference>
<evidence type="ECO:0000256" key="6">
    <source>
        <dbReference type="RuleBase" id="RU363053"/>
    </source>
</evidence>
<organism evidence="7 8">
    <name type="scientific">Aquatica leii</name>
    <dbReference type="NCBI Taxonomy" id="1421715"/>
    <lineage>
        <taxon>Eukaryota</taxon>
        <taxon>Metazoa</taxon>
        <taxon>Ecdysozoa</taxon>
        <taxon>Arthropoda</taxon>
        <taxon>Hexapoda</taxon>
        <taxon>Insecta</taxon>
        <taxon>Pterygota</taxon>
        <taxon>Neoptera</taxon>
        <taxon>Endopterygota</taxon>
        <taxon>Coleoptera</taxon>
        <taxon>Polyphaga</taxon>
        <taxon>Elateriformia</taxon>
        <taxon>Elateroidea</taxon>
        <taxon>Lampyridae</taxon>
        <taxon>Luciolinae</taxon>
        <taxon>Aquatica</taxon>
    </lineage>
</organism>
<proteinExistence type="inferred from homology"/>
<keyword evidence="5 6" id="KW-0472">Membrane</keyword>
<dbReference type="Pfam" id="PF04117">
    <property type="entry name" value="Mpv17_PMP22"/>
    <property type="match status" value="1"/>
</dbReference>
<evidence type="ECO:0000256" key="5">
    <source>
        <dbReference type="ARBA" id="ARBA00023136"/>
    </source>
</evidence>
<keyword evidence="3 6" id="KW-0812">Transmembrane</keyword>
<dbReference type="PANTHER" id="PTHR11266">
    <property type="entry name" value="PEROXISOMAL MEMBRANE PROTEIN 2, PXMP2 MPV17"/>
    <property type="match status" value="1"/>
</dbReference>
<dbReference type="AlphaFoldDB" id="A0AAN7SPG1"/>
<evidence type="ECO:0000313" key="8">
    <source>
        <dbReference type="Proteomes" id="UP001353858"/>
    </source>
</evidence>
<dbReference type="GO" id="GO:0016020">
    <property type="term" value="C:membrane"/>
    <property type="evidence" value="ECO:0007669"/>
    <property type="project" value="UniProtKB-SubCell"/>
</dbReference>
<evidence type="ECO:0000256" key="2">
    <source>
        <dbReference type="ARBA" id="ARBA00006824"/>
    </source>
</evidence>
<name>A0AAN7SPG1_9COLE</name>
<dbReference type="Proteomes" id="UP001353858">
    <property type="component" value="Unassembled WGS sequence"/>
</dbReference>
<dbReference type="GO" id="GO:0005739">
    <property type="term" value="C:mitochondrion"/>
    <property type="evidence" value="ECO:0007669"/>
    <property type="project" value="TreeGrafter"/>
</dbReference>
<keyword evidence="8" id="KW-1185">Reference proteome</keyword>
<sequence>MRYKGMLTLQNAFGKHLLFTNTWTSGVLMAIGDICEQEIEFQRKILSTRYDWGRIGRMFLTGLLFGPVHHYFYAWMDKRIPHRSVKFVTQKILLDQIIMSPVCIVLFFYSMGALEGRPSKETTIEMKEKFIPIYVVDWSIWPPTQFINFYYLPVKYQVLYINAVTMVYNVYLSFMKHKNMPLEIIES</sequence>
<evidence type="ECO:0008006" key="9">
    <source>
        <dbReference type="Google" id="ProtNLM"/>
    </source>
</evidence>
<dbReference type="InterPro" id="IPR007248">
    <property type="entry name" value="Mpv17_PMP22"/>
</dbReference>
<comment type="subcellular location">
    <subcellularLocation>
        <location evidence="1">Membrane</location>
        <topology evidence="1">Multi-pass membrane protein</topology>
    </subcellularLocation>
</comment>
<gene>
    <name evidence="7" type="ORF">RN001_012347</name>
</gene>
<evidence type="ECO:0000256" key="4">
    <source>
        <dbReference type="ARBA" id="ARBA00022989"/>
    </source>
</evidence>
<protein>
    <recommendedName>
        <fullName evidence="9">Mpv17-like protein 2</fullName>
    </recommendedName>
</protein>
<feature type="transmembrane region" description="Helical" evidence="6">
    <location>
        <begin position="52"/>
        <end position="72"/>
    </location>
</feature>
<comment type="caution">
    <text evidence="7">The sequence shown here is derived from an EMBL/GenBank/DDBJ whole genome shotgun (WGS) entry which is preliminary data.</text>
</comment>
<dbReference type="PANTHER" id="PTHR11266:SF81">
    <property type="entry name" value="GH12661P-RELATED"/>
    <property type="match status" value="1"/>
</dbReference>
<accession>A0AAN7SPG1</accession>
<evidence type="ECO:0000256" key="3">
    <source>
        <dbReference type="ARBA" id="ARBA00022692"/>
    </source>
</evidence>
<keyword evidence="4 6" id="KW-1133">Transmembrane helix</keyword>
<feature type="transmembrane region" description="Helical" evidence="6">
    <location>
        <begin position="157"/>
        <end position="174"/>
    </location>
</feature>
<feature type="transmembrane region" description="Helical" evidence="6">
    <location>
        <begin position="92"/>
        <end position="109"/>
    </location>
</feature>
<dbReference type="EMBL" id="JARPUR010000005">
    <property type="protein sequence ID" value="KAK4875925.1"/>
    <property type="molecule type" value="Genomic_DNA"/>
</dbReference>
<evidence type="ECO:0000313" key="7">
    <source>
        <dbReference type="EMBL" id="KAK4875925.1"/>
    </source>
</evidence>
<comment type="similarity">
    <text evidence="2 6">Belongs to the peroxisomal membrane protein PXMP2/4 family.</text>
</comment>